<evidence type="ECO:0000313" key="8">
    <source>
        <dbReference type="Proteomes" id="UP000002297"/>
    </source>
</evidence>
<feature type="transmembrane region" description="Helical" evidence="6">
    <location>
        <begin position="227"/>
        <end position="250"/>
    </location>
</feature>
<evidence type="ECO:0000313" key="7">
    <source>
        <dbReference type="EMBL" id="EAP86237.1"/>
    </source>
</evidence>
<dbReference type="GO" id="GO:0009246">
    <property type="term" value="P:enterobacterial common antigen biosynthetic process"/>
    <property type="evidence" value="ECO:0007669"/>
    <property type="project" value="InterPro"/>
</dbReference>
<evidence type="ECO:0000256" key="5">
    <source>
        <dbReference type="ARBA" id="ARBA00023136"/>
    </source>
</evidence>
<feature type="transmembrane region" description="Helical" evidence="6">
    <location>
        <begin position="398"/>
        <end position="419"/>
    </location>
</feature>
<dbReference type="RefSeq" id="WP_013187622.1">
    <property type="nucleotide sequence ID" value="NC_014230.1"/>
</dbReference>
<dbReference type="KEGG" id="cat:CA2559_09393"/>
<reference evidence="7 8" key="1">
    <citation type="journal article" date="2010" name="J. Bacteriol.">
        <title>The complete genome sequence of Croceibacter atlanticus HTCC2559T.</title>
        <authorList>
            <person name="Oh H.M."/>
            <person name="Kang I."/>
            <person name="Ferriera S."/>
            <person name="Giovannoni S.J."/>
            <person name="Cho J.C."/>
        </authorList>
    </citation>
    <scope>NUCLEOTIDE SEQUENCE [LARGE SCALE GENOMIC DNA]</scope>
    <source>
        <strain evidence="8">ATCC BAA-628 / HTCC2559 / KCTC 12090</strain>
    </source>
</reference>
<evidence type="ECO:0000256" key="2">
    <source>
        <dbReference type="ARBA" id="ARBA00022475"/>
    </source>
</evidence>
<feature type="transmembrane region" description="Helical" evidence="6">
    <location>
        <begin position="344"/>
        <end position="365"/>
    </location>
</feature>
<dbReference type="PANTHER" id="PTHR30250:SF30">
    <property type="entry name" value="LIPID III FLIPPASE"/>
    <property type="match status" value="1"/>
</dbReference>
<sequence length="428" mass="48216">MKFLNRLIGGNVLLKVTSLNSLSVIAQMVCGLIISKVIAVFVGPQGMTLIGNLRNFLGAAQQVSILGMYNGIVKYTAEFKDDNLELKKLFSTSFYFGAFSTILSALIIYFNAGVINAYLFEGEDYTSVIKAISFALPFYSLNFFCIAIINGFSKYKNYVLITFASTLLGMLITVTLIWQQQLTGALYAIVVVPALNFLVTLVLILNQKNFASFLTLNSISNSYIKRLGSFAIMKLVSAISLPLIMIAIRTEIVTVQSATEAGYWEAMNRISNYYLVFFTTLLTLYILPKLSEINDPKAFRKEIFGFYKTILPLFAAGMLIIYVLKTYIIQIVLTDEFLPMSSLFFWQLSGDLVKIASIVIAYQFLAKNMFWHYIFVEVGSVLTIYFSSLYFINTYGFVGASMAHLFSYTIHFIVVLIIFRKALFNLKF</sequence>
<evidence type="ECO:0000256" key="3">
    <source>
        <dbReference type="ARBA" id="ARBA00022692"/>
    </source>
</evidence>
<feature type="transmembrane region" description="Helical" evidence="6">
    <location>
        <begin position="131"/>
        <end position="152"/>
    </location>
</feature>
<dbReference type="CDD" id="cd13125">
    <property type="entry name" value="MATE_like_10"/>
    <property type="match status" value="1"/>
</dbReference>
<feature type="transmembrane region" description="Helical" evidence="6">
    <location>
        <begin position="21"/>
        <end position="43"/>
    </location>
</feature>
<feature type="transmembrane region" description="Helical" evidence="6">
    <location>
        <begin position="184"/>
        <end position="206"/>
    </location>
</feature>
<evidence type="ECO:0000256" key="6">
    <source>
        <dbReference type="SAM" id="Phobius"/>
    </source>
</evidence>
<proteinExistence type="predicted"/>
<keyword evidence="3 6" id="KW-0812">Transmembrane</keyword>
<keyword evidence="5 6" id="KW-0472">Membrane</keyword>
<keyword evidence="8" id="KW-1185">Reference proteome</keyword>
<dbReference type="OrthoDB" id="9769862at2"/>
<dbReference type="GeneID" id="89453623"/>
<gene>
    <name evidence="7" type="ordered locus">CA2559_09393</name>
</gene>
<feature type="transmembrane region" description="Helical" evidence="6">
    <location>
        <begin position="372"/>
        <end position="392"/>
    </location>
</feature>
<evidence type="ECO:0000256" key="4">
    <source>
        <dbReference type="ARBA" id="ARBA00022989"/>
    </source>
</evidence>
<dbReference type="Proteomes" id="UP000002297">
    <property type="component" value="Chromosome"/>
</dbReference>
<comment type="subcellular location">
    <subcellularLocation>
        <location evidence="1">Cell membrane</location>
        <topology evidence="1">Multi-pass membrane protein</topology>
    </subcellularLocation>
</comment>
<keyword evidence="2" id="KW-1003">Cell membrane</keyword>
<feature type="transmembrane region" description="Helical" evidence="6">
    <location>
        <begin position="270"/>
        <end position="288"/>
    </location>
</feature>
<dbReference type="GO" id="GO:0005886">
    <property type="term" value="C:plasma membrane"/>
    <property type="evidence" value="ECO:0007669"/>
    <property type="project" value="UniProtKB-SubCell"/>
</dbReference>
<accession>A3U8V1</accession>
<keyword evidence="4 6" id="KW-1133">Transmembrane helix</keyword>
<dbReference type="InterPro" id="IPR050833">
    <property type="entry name" value="Poly_Biosynth_Transport"/>
</dbReference>
<protein>
    <submittedName>
        <fullName evidence="7">Lipopolysaccharide biosynthesis protein</fullName>
    </submittedName>
</protein>
<dbReference type="HOGENOM" id="CLU_042154_0_0_10"/>
<organism evidence="7 8">
    <name type="scientific">Croceibacter atlanticus (strain ATCC BAA-628 / JCM 21780 / CIP 108009 / IAM 15332 / KCTC 12090 / HTCC2559)</name>
    <dbReference type="NCBI Taxonomy" id="216432"/>
    <lineage>
        <taxon>Bacteria</taxon>
        <taxon>Pseudomonadati</taxon>
        <taxon>Bacteroidota</taxon>
        <taxon>Flavobacteriia</taxon>
        <taxon>Flavobacteriales</taxon>
        <taxon>Flavobacteriaceae</taxon>
        <taxon>Croceibacter</taxon>
    </lineage>
</organism>
<name>A3U8V1_CROAH</name>
<dbReference type="AlphaFoldDB" id="A3U8V1"/>
<evidence type="ECO:0000256" key="1">
    <source>
        <dbReference type="ARBA" id="ARBA00004651"/>
    </source>
</evidence>
<feature type="transmembrane region" description="Helical" evidence="6">
    <location>
        <begin position="55"/>
        <end position="73"/>
    </location>
</feature>
<dbReference type="PANTHER" id="PTHR30250">
    <property type="entry name" value="PST FAMILY PREDICTED COLANIC ACID TRANSPORTER"/>
    <property type="match status" value="1"/>
</dbReference>
<dbReference type="eggNOG" id="COG2244">
    <property type="taxonomic scope" value="Bacteria"/>
</dbReference>
<dbReference type="EMBL" id="CP002046">
    <property type="protein sequence ID" value="EAP86237.1"/>
    <property type="molecule type" value="Genomic_DNA"/>
</dbReference>
<dbReference type="Pfam" id="PF13440">
    <property type="entry name" value="Polysacc_synt_3"/>
    <property type="match status" value="1"/>
</dbReference>
<dbReference type="InterPro" id="IPR044550">
    <property type="entry name" value="WzxE"/>
</dbReference>
<feature type="transmembrane region" description="Helical" evidence="6">
    <location>
        <begin position="159"/>
        <end position="178"/>
    </location>
</feature>
<feature type="transmembrane region" description="Helical" evidence="6">
    <location>
        <begin position="309"/>
        <end position="332"/>
    </location>
</feature>
<dbReference type="STRING" id="216432.CA2559_09393"/>
<feature type="transmembrane region" description="Helical" evidence="6">
    <location>
        <begin position="94"/>
        <end position="119"/>
    </location>
</feature>